<accession>A0AAD7DJR8</accession>
<comment type="caution">
    <text evidence="3">The sequence shown here is derived from an EMBL/GenBank/DDBJ whole genome shotgun (WGS) entry which is preliminary data.</text>
</comment>
<dbReference type="InterPro" id="IPR003719">
    <property type="entry name" value="Phenazine_PhzF-like"/>
</dbReference>
<dbReference type="Gene3D" id="3.10.310.10">
    <property type="entry name" value="Diaminopimelate Epimerase, Chain A, domain 1"/>
    <property type="match status" value="2"/>
</dbReference>
<evidence type="ECO:0000313" key="3">
    <source>
        <dbReference type="EMBL" id="KAJ7692896.1"/>
    </source>
</evidence>
<dbReference type="PANTHER" id="PTHR13774:SF17">
    <property type="entry name" value="PHENAZINE BIOSYNTHESIS-LIKE DOMAIN-CONTAINING PROTEIN"/>
    <property type="match status" value="1"/>
</dbReference>
<evidence type="ECO:0008006" key="5">
    <source>
        <dbReference type="Google" id="ProtNLM"/>
    </source>
</evidence>
<dbReference type="Pfam" id="PF02567">
    <property type="entry name" value="PhzC-PhzF"/>
    <property type="match status" value="1"/>
</dbReference>
<keyword evidence="2" id="KW-0413">Isomerase</keyword>
<dbReference type="PANTHER" id="PTHR13774">
    <property type="entry name" value="PHENAZINE BIOSYNTHESIS PROTEIN"/>
    <property type="match status" value="1"/>
</dbReference>
<dbReference type="SUPFAM" id="SSF54506">
    <property type="entry name" value="Diaminopimelate epimerase-like"/>
    <property type="match status" value="1"/>
</dbReference>
<dbReference type="Proteomes" id="UP001221757">
    <property type="component" value="Unassembled WGS sequence"/>
</dbReference>
<protein>
    <recommendedName>
        <fullName evidence="5">Diaminopimelate epimerase-like protein</fullName>
    </recommendedName>
</protein>
<dbReference type="PIRSF" id="PIRSF016184">
    <property type="entry name" value="PhzC_PhzF"/>
    <property type="match status" value="1"/>
</dbReference>
<dbReference type="EMBL" id="JARKIE010000049">
    <property type="protein sequence ID" value="KAJ7692896.1"/>
    <property type="molecule type" value="Genomic_DNA"/>
</dbReference>
<comment type="similarity">
    <text evidence="1">Belongs to the PhzF family.</text>
</comment>
<dbReference type="AlphaFoldDB" id="A0AAD7DJR8"/>
<sequence length="320" mass="34886">MPSMSARRILDISDILPEYLDFQLLNAFSNSSFAGNPAAIVFLKEIPSDNVLEKIKDNFNQPIVVYVFPPKIDTPQQNGVAVFGMRWYGPWGEVHICGHGTLAATEAIFRRLDPTEQIHTLEFQTLSGTLTAQRAGDKISMELPAGRTLPASTEEAHAVHAVFCRALGKPSVAINYIGYGGPGFKNYLMVEVAEAEDLATWRPKVEHFAELAPRTQILVVTSASRHSGISYETRMFAPTIGVPEDHACGSAHCLNAPYWAGKRGYSNGHEQQSKGVSVRGGDIWAAYFEGVGEDPGRVQLRGNVKLTASGTLDLTDVVLN</sequence>
<proteinExistence type="inferred from homology"/>
<evidence type="ECO:0000313" key="4">
    <source>
        <dbReference type="Proteomes" id="UP001221757"/>
    </source>
</evidence>
<evidence type="ECO:0000256" key="2">
    <source>
        <dbReference type="ARBA" id="ARBA00023235"/>
    </source>
</evidence>
<name>A0AAD7DJR8_MYCRO</name>
<organism evidence="3 4">
    <name type="scientific">Mycena rosella</name>
    <name type="common">Pink bonnet</name>
    <name type="synonym">Agaricus rosellus</name>
    <dbReference type="NCBI Taxonomy" id="1033263"/>
    <lineage>
        <taxon>Eukaryota</taxon>
        <taxon>Fungi</taxon>
        <taxon>Dikarya</taxon>
        <taxon>Basidiomycota</taxon>
        <taxon>Agaricomycotina</taxon>
        <taxon>Agaricomycetes</taxon>
        <taxon>Agaricomycetidae</taxon>
        <taxon>Agaricales</taxon>
        <taxon>Marasmiineae</taxon>
        <taxon>Mycenaceae</taxon>
        <taxon>Mycena</taxon>
    </lineage>
</organism>
<evidence type="ECO:0000256" key="1">
    <source>
        <dbReference type="ARBA" id="ARBA00008270"/>
    </source>
</evidence>
<gene>
    <name evidence="3" type="ORF">B0H17DRAFT_512800</name>
</gene>
<dbReference type="GO" id="GO:0016853">
    <property type="term" value="F:isomerase activity"/>
    <property type="evidence" value="ECO:0007669"/>
    <property type="project" value="UniProtKB-KW"/>
</dbReference>
<reference evidence="3" key="1">
    <citation type="submission" date="2023-03" db="EMBL/GenBank/DDBJ databases">
        <title>Massive genome expansion in bonnet fungi (Mycena s.s.) driven by repeated elements and novel gene families across ecological guilds.</title>
        <authorList>
            <consortium name="Lawrence Berkeley National Laboratory"/>
            <person name="Harder C.B."/>
            <person name="Miyauchi S."/>
            <person name="Viragh M."/>
            <person name="Kuo A."/>
            <person name="Thoen E."/>
            <person name="Andreopoulos B."/>
            <person name="Lu D."/>
            <person name="Skrede I."/>
            <person name="Drula E."/>
            <person name="Henrissat B."/>
            <person name="Morin E."/>
            <person name="Kohler A."/>
            <person name="Barry K."/>
            <person name="LaButti K."/>
            <person name="Morin E."/>
            <person name="Salamov A."/>
            <person name="Lipzen A."/>
            <person name="Mereny Z."/>
            <person name="Hegedus B."/>
            <person name="Baldrian P."/>
            <person name="Stursova M."/>
            <person name="Weitz H."/>
            <person name="Taylor A."/>
            <person name="Grigoriev I.V."/>
            <person name="Nagy L.G."/>
            <person name="Martin F."/>
            <person name="Kauserud H."/>
        </authorList>
    </citation>
    <scope>NUCLEOTIDE SEQUENCE</scope>
    <source>
        <strain evidence="3">CBHHK067</strain>
    </source>
</reference>
<dbReference type="GO" id="GO:0005737">
    <property type="term" value="C:cytoplasm"/>
    <property type="evidence" value="ECO:0007669"/>
    <property type="project" value="TreeGrafter"/>
</dbReference>
<keyword evidence="4" id="KW-1185">Reference proteome</keyword>